<feature type="signal peptide" evidence="2">
    <location>
        <begin position="1"/>
        <end position="22"/>
    </location>
</feature>
<accession>A0A9D5HY69</accession>
<sequence length="866" mass="94423">MARIQYFKILALCSALLSGAHSSPDYSGLFDPTSLLSKEYLNDASGDSWEGPTDIADANVSTIFGDLLKNKTFSEVHSLFPLSPYNSVSDEVLVRCISSEGIVYSPDICPNLDCERYPASTDYKYYNSSTSSTIRVALSNESVVLGSAVFTFDTLMIPSISLLNKFVIVLKTEDPKVHSKISIRLVSIARREVNGETIPILRGSSFHSVEQSIIPGKTFYSVDIIGLFSYLPNEFELSRVAIVVLPSSLSTQVVLSTETYAIARFYLAVDTIPIYENGGLGEKAIQQNKYIQVRAASLFGRSIIDPNDQWKARFNDYCPKTIGGQCLVQITSLESTSAVGIFGFQLYLAGVVHAIQRAKIYIPISVFKSASQRVTNIQVSILRPSFSVTKLNYKEFRRSFEEPISSMAVPLSLEPGVKTLIVDITKLLQGVSAATLSIENILICLSLPKNYFGAIFALNKAKITYLFDPSVTFQSMDHLKTQVFSNQNIASVETSFFGNDGKAINFDSSLDTEEVVQGNKTSISGNSAFVSQFSIPFVTTESLQGANITIVEKSSLAADSGSESYITSPDSNKSETEPPSASQHQTLDYTLSIARAIRTSNLATTSDLQVIASKDFKLSLGGVTKVDVLELVKKAIQESGLNLGLITFYGHPKVSNPAQSLSLSLPFMEIKWNPGSALSNGIISGGKFQTKLRNSRLGELTRTNWSSTSTTATAKLNSVALVAFDFSKIPCLHTITSAQASIEFSKFTANGEFEAFLMDKFDWNSSFKVEGQSFFDNPTRKYSSDRSIPPTLLAVPFVVDRESSYHIELPLTNVIGNGGASALRNPAAGVIAFSTSSNDSEMTIKSVEINIQCSFNDGVYYNTAIM</sequence>
<protein>
    <submittedName>
        <fullName evidence="3">Signal peptide-containing protein</fullName>
    </submittedName>
</protein>
<gene>
    <name evidence="3" type="ORF">OJ253_717</name>
</gene>
<organism evidence="3">
    <name type="scientific">Cryptosporidium canis</name>
    <dbReference type="NCBI Taxonomy" id="195482"/>
    <lineage>
        <taxon>Eukaryota</taxon>
        <taxon>Sar</taxon>
        <taxon>Alveolata</taxon>
        <taxon>Apicomplexa</taxon>
        <taxon>Conoidasida</taxon>
        <taxon>Coccidia</taxon>
        <taxon>Eucoccidiorida</taxon>
        <taxon>Eimeriorina</taxon>
        <taxon>Cryptosporidiidae</taxon>
        <taxon>Cryptosporidium</taxon>
    </lineage>
</organism>
<dbReference type="OrthoDB" id="341199at2759"/>
<name>A0A9D5HY69_9CRYT</name>
<evidence type="ECO:0000256" key="2">
    <source>
        <dbReference type="SAM" id="SignalP"/>
    </source>
</evidence>
<comment type="caution">
    <text evidence="3">The sequence shown here is derived from an EMBL/GenBank/DDBJ whole genome shotgun (WGS) entry which is preliminary data.</text>
</comment>
<dbReference type="Proteomes" id="UP001067231">
    <property type="component" value="Unassembled WGS sequence"/>
</dbReference>
<reference evidence="3" key="1">
    <citation type="submission" date="2022-10" db="EMBL/GenBank/DDBJ databases">
        <title>Adaptive evolution leads to modifications in subtelomeric GC content in a zoonotic Cryptosporidium species.</title>
        <authorList>
            <person name="Li J."/>
            <person name="Feng Y."/>
            <person name="Xiao L."/>
        </authorList>
    </citation>
    <scope>NUCLEOTIDE SEQUENCE</scope>
    <source>
        <strain evidence="3">33844</strain>
    </source>
</reference>
<proteinExistence type="predicted"/>
<dbReference type="AlphaFoldDB" id="A0A9D5HY69"/>
<feature type="chain" id="PRO_5039460215" evidence="2">
    <location>
        <begin position="23"/>
        <end position="866"/>
    </location>
</feature>
<keyword evidence="2" id="KW-0732">Signal</keyword>
<dbReference type="EMBL" id="JAPCXC010000010">
    <property type="protein sequence ID" value="KAJ1611898.1"/>
    <property type="molecule type" value="Genomic_DNA"/>
</dbReference>
<feature type="region of interest" description="Disordered" evidence="1">
    <location>
        <begin position="561"/>
        <end position="584"/>
    </location>
</feature>
<evidence type="ECO:0000313" key="3">
    <source>
        <dbReference type="EMBL" id="KAJ1611898.1"/>
    </source>
</evidence>
<evidence type="ECO:0000256" key="1">
    <source>
        <dbReference type="SAM" id="MobiDB-lite"/>
    </source>
</evidence>